<name>A0A976RR06_9LACO</name>
<dbReference type="InterPro" id="IPR039519">
    <property type="entry name" value="YokE-like_PH"/>
</dbReference>
<dbReference type="Pfam" id="PF14470">
    <property type="entry name" value="bPH_3"/>
    <property type="match status" value="1"/>
</dbReference>
<gene>
    <name evidence="3" type="ORF">MOO44_00590</name>
</gene>
<keyword evidence="3" id="KW-0614">Plasmid</keyword>
<feature type="domain" description="YokE-like PH" evidence="2">
    <location>
        <begin position="48"/>
        <end position="140"/>
    </location>
</feature>
<dbReference type="KEGG" id="lbe:MOO44_00590"/>
<dbReference type="RefSeq" id="WP_260115980.1">
    <property type="nucleotide sequence ID" value="NZ_CP093360.1"/>
</dbReference>
<dbReference type="Pfam" id="PF09851">
    <property type="entry name" value="SHOCT"/>
    <property type="match status" value="1"/>
</dbReference>
<organism evidence="3 4">
    <name type="scientific">Nicoliella spurrieriana</name>
    <dbReference type="NCBI Taxonomy" id="2925830"/>
    <lineage>
        <taxon>Bacteria</taxon>
        <taxon>Bacillati</taxon>
        <taxon>Bacillota</taxon>
        <taxon>Bacilli</taxon>
        <taxon>Lactobacillales</taxon>
        <taxon>Lactobacillaceae</taxon>
        <taxon>Nicoliella</taxon>
    </lineage>
</organism>
<keyword evidence="4" id="KW-1185">Reference proteome</keyword>
<evidence type="ECO:0000313" key="3">
    <source>
        <dbReference type="EMBL" id="UQS86171.1"/>
    </source>
</evidence>
<dbReference type="EMBL" id="CP093360">
    <property type="protein sequence ID" value="UQS86171.1"/>
    <property type="molecule type" value="Genomic_DNA"/>
</dbReference>
<dbReference type="InterPro" id="IPR018649">
    <property type="entry name" value="SHOCT"/>
</dbReference>
<feature type="domain" description="SHOCT" evidence="1">
    <location>
        <begin position="169"/>
        <end position="195"/>
    </location>
</feature>
<sequence length="197" mass="21429">MNASKIDALIEKSDNPAKMKKIIDQLNATGFNDAFMTGREIKELPKLMADDEVIKYATSGMIGYKGDSVLVVVTNELVLFENKKLLFGSSNTDIPLSAINGVSYDTGMIFGKVSFMNGMGSITIKQIQKTNTEPLSSAIKQAVNAAKNGITNEVHSEMKQADAPISANKLREMKQLADDGIISNEEFEAAKKKYLGL</sequence>
<evidence type="ECO:0000259" key="2">
    <source>
        <dbReference type="Pfam" id="PF14470"/>
    </source>
</evidence>
<protein>
    <submittedName>
        <fullName evidence="3">PH domain-containing protein</fullName>
    </submittedName>
</protein>
<reference evidence="3" key="1">
    <citation type="journal article" date="2022" name="Int. J. Syst. Evol. Microbiol.">
        <title>Apilactobacillus apisilvae sp. nov., Nicolia spurrieriana gen. nov. sp. nov., Bombilactobacillus folatiphilus sp. nov. and Bombilactobacillus thymidiniphilus sp. nov., four new lactic acid bacterial isolates from stingless bees Tetragonula carbonaria and Austroplebeia australis.</title>
        <authorList>
            <person name="Oliphant S.A."/>
            <person name="Watson-Haigh N.S."/>
            <person name="Sumby K.M."/>
            <person name="Gardner J."/>
            <person name="Groom S."/>
            <person name="Jiranek V."/>
        </authorList>
    </citation>
    <scope>NUCLEOTIDE SEQUENCE</scope>
    <source>
        <strain evidence="3">SGEP1_A5</strain>
    </source>
</reference>
<dbReference type="Proteomes" id="UP000831181">
    <property type="component" value="Plasmid p1unnamed"/>
</dbReference>
<dbReference type="AlphaFoldDB" id="A0A976RR06"/>
<evidence type="ECO:0000259" key="1">
    <source>
        <dbReference type="Pfam" id="PF09851"/>
    </source>
</evidence>
<evidence type="ECO:0000313" key="4">
    <source>
        <dbReference type="Proteomes" id="UP000831181"/>
    </source>
</evidence>
<geneLocation type="plasmid" evidence="3 4">
    <name>p1unnamed</name>
</geneLocation>
<accession>A0A976RR06</accession>
<proteinExistence type="predicted"/>